<evidence type="ECO:0000313" key="6">
    <source>
        <dbReference type="Proteomes" id="UP001291623"/>
    </source>
</evidence>
<organism evidence="5 6">
    <name type="scientific">Anisodus tanguticus</name>
    <dbReference type="NCBI Taxonomy" id="243964"/>
    <lineage>
        <taxon>Eukaryota</taxon>
        <taxon>Viridiplantae</taxon>
        <taxon>Streptophyta</taxon>
        <taxon>Embryophyta</taxon>
        <taxon>Tracheophyta</taxon>
        <taxon>Spermatophyta</taxon>
        <taxon>Magnoliopsida</taxon>
        <taxon>eudicotyledons</taxon>
        <taxon>Gunneridae</taxon>
        <taxon>Pentapetalae</taxon>
        <taxon>asterids</taxon>
        <taxon>lamiids</taxon>
        <taxon>Solanales</taxon>
        <taxon>Solanaceae</taxon>
        <taxon>Solanoideae</taxon>
        <taxon>Hyoscyameae</taxon>
        <taxon>Anisodus</taxon>
    </lineage>
</organism>
<dbReference type="PANTHER" id="PTHR10648">
    <property type="entry name" value="SERINE/THREONINE-PROTEIN PHOSPHATASE PP2A 65 KDA REGULATORY SUBUNIT"/>
    <property type="match status" value="1"/>
</dbReference>
<keyword evidence="1" id="KW-0677">Repeat</keyword>
<dbReference type="InterPro" id="IPR021133">
    <property type="entry name" value="HEAT_type_2"/>
</dbReference>
<dbReference type="AlphaFoldDB" id="A0AAE1S1V1"/>
<dbReference type="Proteomes" id="UP001291623">
    <property type="component" value="Unassembled WGS sequence"/>
</dbReference>
<reference evidence="5" key="1">
    <citation type="submission" date="2023-12" db="EMBL/GenBank/DDBJ databases">
        <title>Genome assembly of Anisodus tanguticus.</title>
        <authorList>
            <person name="Wang Y.-J."/>
        </authorList>
    </citation>
    <scope>NUCLEOTIDE SEQUENCE</scope>
    <source>
        <strain evidence="5">KB-2021</strain>
        <tissue evidence="5">Leaf</tissue>
    </source>
</reference>
<evidence type="ECO:0000256" key="2">
    <source>
        <dbReference type="ARBA" id="ARBA00038332"/>
    </source>
</evidence>
<dbReference type="GO" id="GO:0005829">
    <property type="term" value="C:cytosol"/>
    <property type="evidence" value="ECO:0007669"/>
    <property type="project" value="TreeGrafter"/>
</dbReference>
<keyword evidence="6" id="KW-1185">Reference proteome</keyword>
<dbReference type="PROSITE" id="PS50077">
    <property type="entry name" value="HEAT_REPEAT"/>
    <property type="match status" value="5"/>
</dbReference>
<protein>
    <recommendedName>
        <fullName evidence="4">Phosphatase PP2A regulatory subunit A/Splicing factor 3B subunit 1-like HEAT repeat domain-containing protein</fullName>
    </recommendedName>
</protein>
<dbReference type="GO" id="GO:0019888">
    <property type="term" value="F:protein phosphatase regulator activity"/>
    <property type="evidence" value="ECO:0007669"/>
    <property type="project" value="TreeGrafter"/>
</dbReference>
<dbReference type="PANTHER" id="PTHR10648:SF4">
    <property type="entry name" value="PROTEIN PHOSPHATASE 2 (FORMERLY 2A), REGULATORY SUBUNIT A, BETA ISOFORM-RELATED"/>
    <property type="match status" value="1"/>
</dbReference>
<dbReference type="InterPro" id="IPR011989">
    <property type="entry name" value="ARM-like"/>
</dbReference>
<sequence>MAFNSHTDIIREVLQLTMSINIYSIAVLIDELENDDVFHRLNSMRHLSTIAQALGAERTRTELIPFLTENNIDDDEEEVLLTMIEQLGVFIPLVGGVEHASALLPPLESLCSIEEACVRDKTVESLCIIGSQMREPDLIESFIPLSKRLAAGEWFTTRISSCGLFHIAYPKIPEPLRNDLRAVYSQLCHDDMPLVRKAAAINLGKFAATVEQPYLKTDIMSMFKDLRQDGQDSVRLFAVKSCAALGKLLELPVCLAELLPIIVEFAQELSSDSSEHVRSALASDIMGLAPILGQDATIEHLLPVIHSLLKDNFSEVRLNIISKLDQINQVIGIDLLSQSLLSVIVELTDIRHSWRVRHAMIEFIPILASQLGVGIYNDNLGALCMQWLKDKVCAIREAAGKNLKRLAEIFGRAWALEHIIPQVLSMVDDKYSLYRMNILHVLLNLAPVMGSEITCSQFLPVILAASKDSVPNVRLNVAKVLKSLASAVDQSVVEKSIRPCLNELEENEDADVQYYAKEALQAIDKLTISS</sequence>
<dbReference type="InterPro" id="IPR016024">
    <property type="entry name" value="ARM-type_fold"/>
</dbReference>
<dbReference type="InterPro" id="IPR054573">
    <property type="entry name" value="PP2A/SF3B1-like_HEAT"/>
</dbReference>
<dbReference type="SUPFAM" id="SSF48371">
    <property type="entry name" value="ARM repeat"/>
    <property type="match status" value="1"/>
</dbReference>
<evidence type="ECO:0000256" key="3">
    <source>
        <dbReference type="PROSITE-ProRule" id="PRU00103"/>
    </source>
</evidence>
<feature type="repeat" description="HEAT" evidence="3">
    <location>
        <begin position="419"/>
        <end position="457"/>
    </location>
</feature>
<feature type="domain" description="Phosphatase PP2A regulatory subunit A/Splicing factor 3B subunit 1-like HEAT repeat" evidence="4">
    <location>
        <begin position="256"/>
        <end position="293"/>
    </location>
</feature>
<name>A0AAE1S1V1_9SOLA</name>
<dbReference type="Gene3D" id="1.25.10.10">
    <property type="entry name" value="Leucine-rich Repeat Variant"/>
    <property type="match status" value="2"/>
</dbReference>
<dbReference type="InterPro" id="IPR051023">
    <property type="entry name" value="PP2A_Regulatory_Subunit_A"/>
</dbReference>
<accession>A0AAE1S1V1</accession>
<feature type="repeat" description="HEAT" evidence="3">
    <location>
        <begin position="301"/>
        <end position="339"/>
    </location>
</feature>
<dbReference type="Pfam" id="PF22646">
    <property type="entry name" value="PPP2R1A-like_HEAT"/>
    <property type="match status" value="1"/>
</dbReference>
<dbReference type="InterPro" id="IPR000357">
    <property type="entry name" value="HEAT"/>
</dbReference>
<evidence type="ECO:0000313" key="5">
    <source>
        <dbReference type="EMBL" id="KAK4361978.1"/>
    </source>
</evidence>
<feature type="repeat" description="HEAT" evidence="3">
    <location>
        <begin position="458"/>
        <end position="496"/>
    </location>
</feature>
<feature type="repeat" description="HEAT" evidence="3">
    <location>
        <begin position="258"/>
        <end position="300"/>
    </location>
</feature>
<feature type="repeat" description="HEAT" evidence="3">
    <location>
        <begin position="180"/>
        <end position="218"/>
    </location>
</feature>
<dbReference type="EMBL" id="JAVYJV010000009">
    <property type="protein sequence ID" value="KAK4361978.1"/>
    <property type="molecule type" value="Genomic_DNA"/>
</dbReference>
<comment type="caution">
    <text evidence="5">The sequence shown here is derived from an EMBL/GenBank/DDBJ whole genome shotgun (WGS) entry which is preliminary data.</text>
</comment>
<dbReference type="Pfam" id="PF02985">
    <property type="entry name" value="HEAT"/>
    <property type="match status" value="1"/>
</dbReference>
<proteinExistence type="inferred from homology"/>
<gene>
    <name evidence="5" type="ORF">RND71_017219</name>
</gene>
<evidence type="ECO:0000256" key="1">
    <source>
        <dbReference type="ARBA" id="ARBA00022737"/>
    </source>
</evidence>
<dbReference type="GO" id="GO:0000159">
    <property type="term" value="C:protein phosphatase type 2A complex"/>
    <property type="evidence" value="ECO:0007669"/>
    <property type="project" value="TreeGrafter"/>
</dbReference>
<dbReference type="GO" id="GO:0005634">
    <property type="term" value="C:nucleus"/>
    <property type="evidence" value="ECO:0007669"/>
    <property type="project" value="TreeGrafter"/>
</dbReference>
<comment type="similarity">
    <text evidence="2">Belongs to the phosphatase 2A regulatory subunit A family.</text>
</comment>
<evidence type="ECO:0000259" key="4">
    <source>
        <dbReference type="Pfam" id="PF22646"/>
    </source>
</evidence>